<evidence type="ECO:0000313" key="3">
    <source>
        <dbReference type="Proteomes" id="UP001529510"/>
    </source>
</evidence>
<reference evidence="2 3" key="1">
    <citation type="submission" date="2024-05" db="EMBL/GenBank/DDBJ databases">
        <title>Genome sequencing and assembly of Indian major carp, Cirrhinus mrigala (Hamilton, 1822).</title>
        <authorList>
            <person name="Mohindra V."/>
            <person name="Chowdhury L.M."/>
            <person name="Lal K."/>
            <person name="Jena J.K."/>
        </authorList>
    </citation>
    <scope>NUCLEOTIDE SEQUENCE [LARGE SCALE GENOMIC DNA]</scope>
    <source>
        <strain evidence="2">CM1030</strain>
        <tissue evidence="2">Blood</tissue>
    </source>
</reference>
<comment type="caution">
    <text evidence="2">The sequence shown here is derived from an EMBL/GenBank/DDBJ whole genome shotgun (WGS) entry which is preliminary data.</text>
</comment>
<gene>
    <name evidence="2" type="ORF">M9458_037273</name>
</gene>
<feature type="non-terminal residue" evidence="2">
    <location>
        <position position="1"/>
    </location>
</feature>
<dbReference type="EMBL" id="JAMKFB020000018">
    <property type="protein sequence ID" value="KAL0169051.1"/>
    <property type="molecule type" value="Genomic_DNA"/>
</dbReference>
<feature type="non-terminal residue" evidence="2">
    <location>
        <position position="145"/>
    </location>
</feature>
<sequence length="145" mass="15557">SSEGPELIPVAALPSESSSNMAATLESSTNKFPAIMDAVPPESPDVTAIMPEPIQIQVPSLEDSETPLPLMTVPVTAVAMMCLRAADCCPTRTEVAVFVSELPVCPEVTKEVVSEPAPAERQDCYLQLSLCYCLMNSVYSPRLDR</sequence>
<evidence type="ECO:0000256" key="1">
    <source>
        <dbReference type="SAM" id="MobiDB-lite"/>
    </source>
</evidence>
<evidence type="ECO:0000313" key="2">
    <source>
        <dbReference type="EMBL" id="KAL0169051.1"/>
    </source>
</evidence>
<dbReference type="AlphaFoldDB" id="A0ABD0P7P0"/>
<feature type="compositionally biased region" description="Polar residues" evidence="1">
    <location>
        <begin position="15"/>
        <end position="25"/>
    </location>
</feature>
<accession>A0ABD0P7P0</accession>
<name>A0ABD0P7P0_CIRMR</name>
<dbReference type="Proteomes" id="UP001529510">
    <property type="component" value="Unassembled WGS sequence"/>
</dbReference>
<organism evidence="2 3">
    <name type="scientific">Cirrhinus mrigala</name>
    <name type="common">Mrigala</name>
    <dbReference type="NCBI Taxonomy" id="683832"/>
    <lineage>
        <taxon>Eukaryota</taxon>
        <taxon>Metazoa</taxon>
        <taxon>Chordata</taxon>
        <taxon>Craniata</taxon>
        <taxon>Vertebrata</taxon>
        <taxon>Euteleostomi</taxon>
        <taxon>Actinopterygii</taxon>
        <taxon>Neopterygii</taxon>
        <taxon>Teleostei</taxon>
        <taxon>Ostariophysi</taxon>
        <taxon>Cypriniformes</taxon>
        <taxon>Cyprinidae</taxon>
        <taxon>Labeoninae</taxon>
        <taxon>Labeonini</taxon>
        <taxon>Cirrhinus</taxon>
    </lineage>
</organism>
<keyword evidence="3" id="KW-1185">Reference proteome</keyword>
<protein>
    <submittedName>
        <fullName evidence="2">Uncharacterized protein</fullName>
    </submittedName>
</protein>
<proteinExistence type="predicted"/>
<feature type="region of interest" description="Disordered" evidence="1">
    <location>
        <begin position="1"/>
        <end position="25"/>
    </location>
</feature>